<comment type="caution">
    <text evidence="1">The sequence shown here is derived from an EMBL/GenBank/DDBJ whole genome shotgun (WGS) entry which is preliminary data.</text>
</comment>
<dbReference type="EMBL" id="BKCJ011013331">
    <property type="protein sequence ID" value="GFC66946.1"/>
    <property type="molecule type" value="Genomic_DNA"/>
</dbReference>
<proteinExistence type="predicted"/>
<dbReference type="AlphaFoldDB" id="A0A699QD19"/>
<organism evidence="1">
    <name type="scientific">Tanacetum cinerariifolium</name>
    <name type="common">Dalmatian daisy</name>
    <name type="synonym">Chrysanthemum cinerariifolium</name>
    <dbReference type="NCBI Taxonomy" id="118510"/>
    <lineage>
        <taxon>Eukaryota</taxon>
        <taxon>Viridiplantae</taxon>
        <taxon>Streptophyta</taxon>
        <taxon>Embryophyta</taxon>
        <taxon>Tracheophyta</taxon>
        <taxon>Spermatophyta</taxon>
        <taxon>Magnoliopsida</taxon>
        <taxon>eudicotyledons</taxon>
        <taxon>Gunneridae</taxon>
        <taxon>Pentapetalae</taxon>
        <taxon>asterids</taxon>
        <taxon>campanulids</taxon>
        <taxon>Asterales</taxon>
        <taxon>Asteraceae</taxon>
        <taxon>Asteroideae</taxon>
        <taxon>Anthemideae</taxon>
        <taxon>Anthemidinae</taxon>
        <taxon>Tanacetum</taxon>
    </lineage>
</organism>
<evidence type="ECO:0000313" key="1">
    <source>
        <dbReference type="EMBL" id="GFC66946.1"/>
    </source>
</evidence>
<protein>
    <submittedName>
        <fullName evidence="1">Uncharacterized protein</fullName>
    </submittedName>
</protein>
<reference evidence="1" key="1">
    <citation type="journal article" date="2019" name="Sci. Rep.">
        <title>Draft genome of Tanacetum cinerariifolium, the natural source of mosquito coil.</title>
        <authorList>
            <person name="Yamashiro T."/>
            <person name="Shiraishi A."/>
            <person name="Satake H."/>
            <person name="Nakayama K."/>
        </authorList>
    </citation>
    <scope>NUCLEOTIDE SEQUENCE</scope>
</reference>
<sequence length="223" mass="26011">RYSLLRWIEQYNYDIIDNEMLLAYTGEYFICYYHGEAWSQEQPPADEEIAASLRIDRLTIWYDQDAVEFKAEYTHARGRTSESVYRGVARYNSSTIQLVLKEDKEKKGVENNYAYSLISNNAQANFVHITVSTPLTLPEALKETIKEYTYFPGIVNGMNDSNSAPVSFRMALVKREKLVDDKTWEINRVFAPILHLDNPIMKEIIDYFRIHSESLSIKIDLKN</sequence>
<gene>
    <name evidence="1" type="ORF">Tci_838916</name>
</gene>
<feature type="non-terminal residue" evidence="1">
    <location>
        <position position="1"/>
    </location>
</feature>
<name>A0A699QD19_TANCI</name>
<accession>A0A699QD19</accession>